<comment type="catalytic activity">
    <reaction evidence="4">
        <text>5,6-dihydrothymine + NAD(+) = thymine + NADH + H(+)</text>
        <dbReference type="Rhea" id="RHEA:28791"/>
        <dbReference type="ChEBI" id="CHEBI:15378"/>
        <dbReference type="ChEBI" id="CHEBI:17821"/>
        <dbReference type="ChEBI" id="CHEBI:27468"/>
        <dbReference type="ChEBI" id="CHEBI:57540"/>
        <dbReference type="ChEBI" id="CHEBI:57945"/>
        <dbReference type="EC" id="1.3.1.1"/>
    </reaction>
</comment>
<dbReference type="SUPFAM" id="SSF51971">
    <property type="entry name" value="Nucleotide-binding domain"/>
    <property type="match status" value="1"/>
</dbReference>
<protein>
    <recommendedName>
        <fullName evidence="8">dihydrouracil dehydrogenase (NAD(+))</fullName>
        <ecNumber evidence="8">1.3.1.1</ecNumber>
    </recommendedName>
    <alternativeName>
        <fullName evidence="3">Dihydrothymine dehydrogenase</fullName>
    </alternativeName>
    <alternativeName>
        <fullName evidence="2">Dihydrouracil dehydrogenase</fullName>
    </alternativeName>
</protein>
<sequence>MSTRPDVVAVRSEPDIAAGRLPAVEIAANFADIHPPLSTHEALVAADRCYFCHDAPCLTACPTSIDIPLFIRKIMTGNVDGAAKTIFSSNILGGMCARVCPTETLCEEACVRNTAEEKPVQIGLLQRYATDHYMAGHATYGTRKPATGKKVAVVGAGPAGLACAHALALEGHDVTIFEARPKAGGLNEHGIAAYKTTGDFAQDEVDFVLAIGGITIEAGKALGRDIMLADLTANYDAVFLGMGLQGVNALGLAGEAGEGVVDAVEWIEAMRQAEDKATVPVGRAVVVIGGGMTAVDAAVQAKLLGAEDVTIVYRRGEEAMNASPYEREVARNAGVLIRTHLAPSALLVEDGQVSGIELERTSIGADGKLAGTGEKLVLPADQVMKAIGQTLGDATPLGGAIALEKGKIKVDAEFRTSGAKVWAGGDCTGLGEDLTVVAVAQGKAAAKSINAALAG</sequence>
<dbReference type="InterPro" id="IPR028261">
    <property type="entry name" value="DPD_II"/>
</dbReference>
<dbReference type="OrthoDB" id="9803192at2"/>
<dbReference type="Pfam" id="PF14691">
    <property type="entry name" value="Fer4_20"/>
    <property type="match status" value="1"/>
</dbReference>
<gene>
    <name evidence="11" type="primary">gltD</name>
    <name evidence="11" type="ORF">HDIA_1458</name>
</gene>
<evidence type="ECO:0000313" key="12">
    <source>
        <dbReference type="Proteomes" id="UP000223606"/>
    </source>
</evidence>
<dbReference type="RefSeq" id="WP_099555573.1">
    <property type="nucleotide sequence ID" value="NZ_LT960614.1"/>
</dbReference>
<dbReference type="PANTHER" id="PTHR43073:SF2">
    <property type="entry name" value="DIHYDROPYRIMIDINE DEHYDROGENASE [NADP(+)]"/>
    <property type="match status" value="1"/>
</dbReference>
<dbReference type="Proteomes" id="UP000223606">
    <property type="component" value="Chromosome 1"/>
</dbReference>
<keyword evidence="12" id="KW-1185">Reference proteome</keyword>
<feature type="domain" description="FAD/NAD(P)-binding" evidence="9">
    <location>
        <begin position="149"/>
        <end position="442"/>
    </location>
</feature>
<comment type="function">
    <text evidence="6">Involved in pyrimidine base degradation. Catalyzes physiologically the reduction of uracil to 5,6-dihydrouracil (DHU) by using NADH as a specific cosubstrate. It also catalyzes the reverse reaction and the reduction of thymine to 5,6-dihydrothymine (DHT).</text>
</comment>
<evidence type="ECO:0000256" key="1">
    <source>
        <dbReference type="ARBA" id="ARBA00023002"/>
    </source>
</evidence>
<evidence type="ECO:0000256" key="5">
    <source>
        <dbReference type="ARBA" id="ARBA00048792"/>
    </source>
</evidence>
<dbReference type="GO" id="GO:0004159">
    <property type="term" value="F:dihydropyrimidine dehydrogenase (NAD+) activity"/>
    <property type="evidence" value="ECO:0007669"/>
    <property type="project" value="UniProtKB-EC"/>
</dbReference>
<evidence type="ECO:0000256" key="6">
    <source>
        <dbReference type="ARBA" id="ARBA00049578"/>
    </source>
</evidence>
<evidence type="ECO:0000256" key="2">
    <source>
        <dbReference type="ARBA" id="ARBA00030119"/>
    </source>
</evidence>
<evidence type="ECO:0000256" key="3">
    <source>
        <dbReference type="ARBA" id="ARBA00032722"/>
    </source>
</evidence>
<dbReference type="AlphaFoldDB" id="A0A2C9D488"/>
<dbReference type="InterPro" id="IPR036188">
    <property type="entry name" value="FAD/NAD-bd_sf"/>
</dbReference>
<evidence type="ECO:0000313" key="11">
    <source>
        <dbReference type="EMBL" id="SON54999.1"/>
    </source>
</evidence>
<evidence type="ECO:0000256" key="7">
    <source>
        <dbReference type="ARBA" id="ARBA00049714"/>
    </source>
</evidence>
<dbReference type="EC" id="1.3.1.1" evidence="8"/>
<evidence type="ECO:0000256" key="4">
    <source>
        <dbReference type="ARBA" id="ARBA00047685"/>
    </source>
</evidence>
<dbReference type="EMBL" id="LT960614">
    <property type="protein sequence ID" value="SON54999.1"/>
    <property type="molecule type" value="Genomic_DNA"/>
</dbReference>
<dbReference type="Gene3D" id="1.10.1060.10">
    <property type="entry name" value="Alpha-helical ferredoxin"/>
    <property type="match status" value="1"/>
</dbReference>
<organism evidence="11 12">
    <name type="scientific">Hartmannibacter diazotrophicus</name>
    <dbReference type="NCBI Taxonomy" id="1482074"/>
    <lineage>
        <taxon>Bacteria</taxon>
        <taxon>Pseudomonadati</taxon>
        <taxon>Pseudomonadota</taxon>
        <taxon>Alphaproteobacteria</taxon>
        <taxon>Hyphomicrobiales</taxon>
        <taxon>Pleomorphomonadaceae</taxon>
        <taxon>Hartmannibacter</taxon>
    </lineage>
</organism>
<dbReference type="PANTHER" id="PTHR43073">
    <property type="entry name" value="DIHYDROPYRIMIDINE DEHYDROGENASE [NADP(+)]"/>
    <property type="match status" value="1"/>
</dbReference>
<dbReference type="InterPro" id="IPR009051">
    <property type="entry name" value="Helical_ferredxn"/>
</dbReference>
<reference evidence="12" key="1">
    <citation type="submission" date="2017-09" db="EMBL/GenBank/DDBJ databases">
        <title>Genome sequence of Nannocystis excedens DSM 71.</title>
        <authorList>
            <person name="Blom J."/>
        </authorList>
    </citation>
    <scope>NUCLEOTIDE SEQUENCE [LARGE SCALE GENOMIC DNA]</scope>
    <source>
        <strain evidence="12">type strain: E19</strain>
    </source>
</reference>
<evidence type="ECO:0000259" key="10">
    <source>
        <dbReference type="Pfam" id="PF14691"/>
    </source>
</evidence>
<evidence type="ECO:0000259" key="9">
    <source>
        <dbReference type="Pfam" id="PF07992"/>
    </source>
</evidence>
<keyword evidence="1 11" id="KW-0560">Oxidoreductase</keyword>
<accession>A0A2C9D488</accession>
<feature type="domain" description="Dihydroprymidine dehydrogenase" evidence="10">
    <location>
        <begin position="28"/>
        <end position="135"/>
    </location>
</feature>
<dbReference type="Gene3D" id="3.50.50.60">
    <property type="entry name" value="FAD/NAD(P)-binding domain"/>
    <property type="match status" value="2"/>
</dbReference>
<name>A0A2C9D488_9HYPH</name>
<dbReference type="GO" id="GO:0051536">
    <property type="term" value="F:iron-sulfur cluster binding"/>
    <property type="evidence" value="ECO:0007669"/>
    <property type="project" value="InterPro"/>
</dbReference>
<proteinExistence type="predicted"/>
<dbReference type="SUPFAM" id="SSF46548">
    <property type="entry name" value="alpha-helical ferredoxin"/>
    <property type="match status" value="1"/>
</dbReference>
<evidence type="ECO:0000256" key="8">
    <source>
        <dbReference type="ARBA" id="ARBA00049728"/>
    </source>
</evidence>
<dbReference type="PRINTS" id="PR00419">
    <property type="entry name" value="ADXRDTASE"/>
</dbReference>
<comment type="catalytic activity">
    <reaction evidence="5">
        <text>5,6-dihydrouracil + NAD(+) = uracil + NADH + H(+)</text>
        <dbReference type="Rhea" id="RHEA:20189"/>
        <dbReference type="ChEBI" id="CHEBI:15378"/>
        <dbReference type="ChEBI" id="CHEBI:15901"/>
        <dbReference type="ChEBI" id="CHEBI:17568"/>
        <dbReference type="ChEBI" id="CHEBI:57540"/>
        <dbReference type="ChEBI" id="CHEBI:57945"/>
        <dbReference type="EC" id="1.3.1.1"/>
    </reaction>
</comment>
<dbReference type="InterPro" id="IPR023753">
    <property type="entry name" value="FAD/NAD-binding_dom"/>
</dbReference>
<dbReference type="KEGG" id="hdi:HDIA_1458"/>
<dbReference type="Pfam" id="PF07992">
    <property type="entry name" value="Pyr_redox_2"/>
    <property type="match status" value="1"/>
</dbReference>
<comment type="subunit">
    <text evidence="7">Heterotetramer of 2 PreA and 2 PreT subunits.</text>
</comment>